<feature type="transmembrane region" description="Helical" evidence="1">
    <location>
        <begin position="209"/>
        <end position="227"/>
    </location>
</feature>
<keyword evidence="1" id="KW-1133">Transmembrane helix</keyword>
<feature type="transmembrane region" description="Helical" evidence="1">
    <location>
        <begin position="271"/>
        <end position="296"/>
    </location>
</feature>
<feature type="transmembrane region" description="Helical" evidence="1">
    <location>
        <begin position="180"/>
        <end position="203"/>
    </location>
</feature>
<proteinExistence type="predicted"/>
<protein>
    <recommendedName>
        <fullName evidence="4">HupE / UreJ protein</fullName>
    </recommendedName>
</protein>
<dbReference type="InterPro" id="IPR032809">
    <property type="entry name" value="Put_HupE_UreJ"/>
</dbReference>
<sequence>MRAPNSIVALVLGWWLAFGASLSAHELRPSYLQITELEGETYDVLWKVPARGDSMRLSLDPYFDERVKPVGDPVDAFVDNAHIRRWKIECPGGIAGTEVTIGGLERTFTDALVRVAYADGTEFVTRLQPDDITATITAAPGTGAVAWTYFVLGVEHILLGIDHLLFVLALLLIIDSRRKLVGTITAFTLAHSITLALASLGYVSLPGPPVEAVIALSIVLVAMEILRKRRGDHPATARWPWVVAFGFGLLHGFGFAGALGEIGLPQKAVPLALLTFNVGVEAGQLIFVAAVLLLAAVLKRLPVQLPEWLKAVPPYAIGSLAMFWVIERSWDYTFGMLIS</sequence>
<evidence type="ECO:0000256" key="1">
    <source>
        <dbReference type="SAM" id="Phobius"/>
    </source>
</evidence>
<accession>A0ABM7RH63</accession>
<keyword evidence="3" id="KW-1185">Reference proteome</keyword>
<evidence type="ECO:0000313" key="2">
    <source>
        <dbReference type="EMBL" id="BCX49643.1"/>
    </source>
</evidence>
<evidence type="ECO:0000313" key="3">
    <source>
        <dbReference type="Proteomes" id="UP001374893"/>
    </source>
</evidence>
<feature type="transmembrane region" description="Helical" evidence="1">
    <location>
        <begin position="239"/>
        <end position="259"/>
    </location>
</feature>
<evidence type="ECO:0008006" key="4">
    <source>
        <dbReference type="Google" id="ProtNLM"/>
    </source>
</evidence>
<feature type="transmembrane region" description="Helical" evidence="1">
    <location>
        <begin position="147"/>
        <end position="173"/>
    </location>
</feature>
<gene>
    <name evidence="2" type="ORF">HAHE_35510</name>
</gene>
<dbReference type="EMBL" id="AP024702">
    <property type="protein sequence ID" value="BCX49643.1"/>
    <property type="molecule type" value="Genomic_DNA"/>
</dbReference>
<keyword evidence="1" id="KW-0812">Transmembrane</keyword>
<keyword evidence="1" id="KW-0472">Membrane</keyword>
<feature type="transmembrane region" description="Helical" evidence="1">
    <location>
        <begin position="308"/>
        <end position="326"/>
    </location>
</feature>
<dbReference type="Proteomes" id="UP001374893">
    <property type="component" value="Chromosome"/>
</dbReference>
<organism evidence="2 3">
    <name type="scientific">Haloferula helveola</name>
    <dbReference type="NCBI Taxonomy" id="490095"/>
    <lineage>
        <taxon>Bacteria</taxon>
        <taxon>Pseudomonadati</taxon>
        <taxon>Verrucomicrobiota</taxon>
        <taxon>Verrucomicrobiia</taxon>
        <taxon>Verrucomicrobiales</taxon>
        <taxon>Verrucomicrobiaceae</taxon>
        <taxon>Haloferula</taxon>
    </lineage>
</organism>
<reference evidence="2 3" key="1">
    <citation type="submission" date="2021-06" db="EMBL/GenBank/DDBJ databases">
        <title>Complete genome of Haloferula helveola possessing various polysaccharide degrading enzymes.</title>
        <authorList>
            <person name="Takami H."/>
            <person name="Huang C."/>
            <person name="Hamasaki K."/>
        </authorList>
    </citation>
    <scope>NUCLEOTIDE SEQUENCE [LARGE SCALE GENOMIC DNA]</scope>
    <source>
        <strain evidence="2 3">CN-1</strain>
    </source>
</reference>
<dbReference type="Pfam" id="PF13795">
    <property type="entry name" value="HupE_UreJ_2"/>
    <property type="match status" value="1"/>
</dbReference>
<name>A0ABM7RH63_9BACT</name>